<dbReference type="AlphaFoldDB" id="A0A0B6ZDQ6"/>
<sequence>SIKEFHRMTQNQVLMMASINMQGAAFEVDLMCIPMSDALDDNYVSVRDILIFLELARFRTFSDAAANSSAPPSYPKIDFIKSTSMQNGRTLDIIVTHVTSPCDLHLVCTGEEHDYYLTMQEEMQEMYNKDLCDLYSLFYPRTGMVCAARGSDNEWHRAKVTSNPIH</sequence>
<evidence type="ECO:0000313" key="2">
    <source>
        <dbReference type="EMBL" id="CEK66683.1"/>
    </source>
</evidence>
<dbReference type="SUPFAM" id="SSF63748">
    <property type="entry name" value="Tudor/PWWP/MBT"/>
    <property type="match status" value="1"/>
</dbReference>
<protein>
    <recommendedName>
        <fullName evidence="1">Tudor domain-containing protein</fullName>
    </recommendedName>
</protein>
<dbReference type="Pfam" id="PF00567">
    <property type="entry name" value="TUDOR"/>
    <property type="match status" value="1"/>
</dbReference>
<gene>
    <name evidence="2" type="primary">ORF59763</name>
</gene>
<dbReference type="EMBL" id="HACG01019818">
    <property type="protein sequence ID" value="CEK66683.1"/>
    <property type="molecule type" value="Transcribed_RNA"/>
</dbReference>
<reference evidence="2" key="1">
    <citation type="submission" date="2014-12" db="EMBL/GenBank/DDBJ databases">
        <title>Insight into the proteome of Arion vulgaris.</title>
        <authorList>
            <person name="Aradska J."/>
            <person name="Bulat T."/>
            <person name="Smidak R."/>
            <person name="Sarate P."/>
            <person name="Gangsoo J."/>
            <person name="Sialana F."/>
            <person name="Bilban M."/>
            <person name="Lubec G."/>
        </authorList>
    </citation>
    <scope>NUCLEOTIDE SEQUENCE</scope>
    <source>
        <tissue evidence="2">Skin</tissue>
    </source>
</reference>
<dbReference type="PROSITE" id="PS50304">
    <property type="entry name" value="TUDOR"/>
    <property type="match status" value="1"/>
</dbReference>
<feature type="domain" description="Tudor" evidence="1">
    <location>
        <begin position="139"/>
        <end position="166"/>
    </location>
</feature>
<name>A0A0B6ZDQ6_9EUPU</name>
<dbReference type="InterPro" id="IPR002999">
    <property type="entry name" value="Tudor"/>
</dbReference>
<dbReference type="PANTHER" id="PTHR16442:SF1">
    <property type="entry name" value="RING FINGER PROTEIN 17"/>
    <property type="match status" value="1"/>
</dbReference>
<accession>A0A0B6ZDQ6</accession>
<evidence type="ECO:0000259" key="1">
    <source>
        <dbReference type="PROSITE" id="PS50304"/>
    </source>
</evidence>
<feature type="non-terminal residue" evidence="2">
    <location>
        <position position="1"/>
    </location>
</feature>
<dbReference type="PANTHER" id="PTHR16442">
    <property type="entry name" value="RING FINGER PROTEIN 17"/>
    <property type="match status" value="1"/>
</dbReference>
<feature type="non-terminal residue" evidence="2">
    <location>
        <position position="166"/>
    </location>
</feature>
<dbReference type="Gene3D" id="2.30.30.140">
    <property type="match status" value="1"/>
</dbReference>
<organism evidence="2">
    <name type="scientific">Arion vulgaris</name>
    <dbReference type="NCBI Taxonomy" id="1028688"/>
    <lineage>
        <taxon>Eukaryota</taxon>
        <taxon>Metazoa</taxon>
        <taxon>Spiralia</taxon>
        <taxon>Lophotrochozoa</taxon>
        <taxon>Mollusca</taxon>
        <taxon>Gastropoda</taxon>
        <taxon>Heterobranchia</taxon>
        <taxon>Euthyneura</taxon>
        <taxon>Panpulmonata</taxon>
        <taxon>Eupulmonata</taxon>
        <taxon>Stylommatophora</taxon>
        <taxon>Helicina</taxon>
        <taxon>Arionoidea</taxon>
        <taxon>Arionidae</taxon>
        <taxon>Arion</taxon>
    </lineage>
</organism>
<proteinExistence type="predicted"/>